<organism evidence="1 2">
    <name type="scientific">Candidatus Woesebacteria bacterium RIFCSPHIGHO2_01_FULL_40_22</name>
    <dbReference type="NCBI Taxonomy" id="1802499"/>
    <lineage>
        <taxon>Bacteria</taxon>
        <taxon>Candidatus Woeseibacteriota</taxon>
    </lineage>
</organism>
<reference evidence="1 2" key="1">
    <citation type="journal article" date="2016" name="Nat. Commun.">
        <title>Thousands of microbial genomes shed light on interconnected biogeochemical processes in an aquifer system.</title>
        <authorList>
            <person name="Anantharaman K."/>
            <person name="Brown C.T."/>
            <person name="Hug L.A."/>
            <person name="Sharon I."/>
            <person name="Castelle C.J."/>
            <person name="Probst A.J."/>
            <person name="Thomas B.C."/>
            <person name="Singh A."/>
            <person name="Wilkins M.J."/>
            <person name="Karaoz U."/>
            <person name="Brodie E.L."/>
            <person name="Williams K.H."/>
            <person name="Hubbard S.S."/>
            <person name="Banfield J.F."/>
        </authorList>
    </citation>
    <scope>NUCLEOTIDE SEQUENCE [LARGE SCALE GENOMIC DNA]</scope>
</reference>
<protein>
    <submittedName>
        <fullName evidence="1">Uncharacterized protein</fullName>
    </submittedName>
</protein>
<dbReference type="AlphaFoldDB" id="A0A1F7YHV5"/>
<evidence type="ECO:0000313" key="1">
    <source>
        <dbReference type="EMBL" id="OGM26459.1"/>
    </source>
</evidence>
<proteinExistence type="predicted"/>
<gene>
    <name evidence="1" type="ORF">A2628_02875</name>
</gene>
<dbReference type="Proteomes" id="UP000179221">
    <property type="component" value="Unassembled WGS sequence"/>
</dbReference>
<accession>A0A1F7YHV5</accession>
<name>A0A1F7YHV5_9BACT</name>
<comment type="caution">
    <text evidence="1">The sequence shown here is derived from an EMBL/GenBank/DDBJ whole genome shotgun (WGS) entry which is preliminary data.</text>
</comment>
<sequence>MQLSKEAIDEFVVIWKKEYGKSISETLATVYANKLINLFTAIYRPITNVNKINLEEDKG</sequence>
<dbReference type="EMBL" id="MGGL01000011">
    <property type="protein sequence ID" value="OGM26459.1"/>
    <property type="molecule type" value="Genomic_DNA"/>
</dbReference>
<evidence type="ECO:0000313" key="2">
    <source>
        <dbReference type="Proteomes" id="UP000179221"/>
    </source>
</evidence>